<evidence type="ECO:0000256" key="2">
    <source>
        <dbReference type="ARBA" id="ARBA00022801"/>
    </source>
</evidence>
<feature type="domain" description="Nudix hydrolase" evidence="3">
    <location>
        <begin position="43"/>
        <end position="176"/>
    </location>
</feature>
<comment type="caution">
    <text evidence="4">The sequence shown here is derived from an EMBL/GenBank/DDBJ whole genome shotgun (WGS) entry which is preliminary data.</text>
</comment>
<organism evidence="4 5">
    <name type="scientific">Candidatus Uhrbacteria bacterium RIFCSPHIGHO2_12_FULL_54_23</name>
    <dbReference type="NCBI Taxonomy" id="1802397"/>
    <lineage>
        <taxon>Bacteria</taxon>
        <taxon>Candidatus Uhriibacteriota</taxon>
    </lineage>
</organism>
<name>A0A1F7ULH2_9BACT</name>
<evidence type="ECO:0000313" key="4">
    <source>
        <dbReference type="EMBL" id="OGL78594.1"/>
    </source>
</evidence>
<reference evidence="4 5" key="1">
    <citation type="journal article" date="2016" name="Nat. Commun.">
        <title>Thousands of microbial genomes shed light on interconnected biogeochemical processes in an aquifer system.</title>
        <authorList>
            <person name="Anantharaman K."/>
            <person name="Brown C.T."/>
            <person name="Hug L.A."/>
            <person name="Sharon I."/>
            <person name="Castelle C.J."/>
            <person name="Probst A.J."/>
            <person name="Thomas B.C."/>
            <person name="Singh A."/>
            <person name="Wilkins M.J."/>
            <person name="Karaoz U."/>
            <person name="Brodie E.L."/>
            <person name="Williams K.H."/>
            <person name="Hubbard S.S."/>
            <person name="Banfield J.F."/>
        </authorList>
    </citation>
    <scope>NUCLEOTIDE SEQUENCE [LARGE SCALE GENOMIC DNA]</scope>
</reference>
<accession>A0A1F7ULH2</accession>
<dbReference type="Gene3D" id="3.90.79.10">
    <property type="entry name" value="Nucleoside Triphosphate Pyrophosphohydrolase"/>
    <property type="match status" value="1"/>
</dbReference>
<dbReference type="PROSITE" id="PS51462">
    <property type="entry name" value="NUDIX"/>
    <property type="match status" value="1"/>
</dbReference>
<evidence type="ECO:0000313" key="5">
    <source>
        <dbReference type="Proteomes" id="UP000176604"/>
    </source>
</evidence>
<dbReference type="GO" id="GO:0016787">
    <property type="term" value="F:hydrolase activity"/>
    <property type="evidence" value="ECO:0007669"/>
    <property type="project" value="UniProtKB-KW"/>
</dbReference>
<dbReference type="STRING" id="1802397.A3J43_00965"/>
<dbReference type="Proteomes" id="UP000176604">
    <property type="component" value="Unassembled WGS sequence"/>
</dbReference>
<gene>
    <name evidence="4" type="ORF">A3J43_00965</name>
</gene>
<dbReference type="GO" id="GO:0019693">
    <property type="term" value="P:ribose phosphate metabolic process"/>
    <property type="evidence" value="ECO:0007669"/>
    <property type="project" value="TreeGrafter"/>
</dbReference>
<sequence>MSQSNKVRPIGKKEVLSQGRFLRFVAHEYFDRFGMRKQWESVERICSTNIVMLFAVTKAKEVILVKQYRFPIGKEAIELPAGVLDRQGESIVDAAHRELREETGYAAGTMTQLLTGIFDSGVVGDLANVMYAADCVKVGAPQPEASEQIEVITVPLAGLINLVTNPPGGVPVDIKIPAVYAILKERKMI</sequence>
<dbReference type="GO" id="GO:0006753">
    <property type="term" value="P:nucleoside phosphate metabolic process"/>
    <property type="evidence" value="ECO:0007669"/>
    <property type="project" value="TreeGrafter"/>
</dbReference>
<proteinExistence type="predicted"/>
<dbReference type="AlphaFoldDB" id="A0A1F7ULH2"/>
<dbReference type="PANTHER" id="PTHR11839">
    <property type="entry name" value="UDP/ADP-SUGAR PYROPHOSPHATASE"/>
    <property type="match status" value="1"/>
</dbReference>
<dbReference type="InterPro" id="IPR015797">
    <property type="entry name" value="NUDIX_hydrolase-like_dom_sf"/>
</dbReference>
<dbReference type="Pfam" id="PF00293">
    <property type="entry name" value="NUDIX"/>
    <property type="match status" value="1"/>
</dbReference>
<keyword evidence="2" id="KW-0378">Hydrolase</keyword>
<protein>
    <recommendedName>
        <fullName evidence="3">Nudix hydrolase domain-containing protein</fullName>
    </recommendedName>
</protein>
<dbReference type="CDD" id="cd03424">
    <property type="entry name" value="NUDIX_ADPRase_Nudt5_UGPPase_Nudt14"/>
    <property type="match status" value="1"/>
</dbReference>
<dbReference type="EMBL" id="MGEF01000028">
    <property type="protein sequence ID" value="OGL78594.1"/>
    <property type="molecule type" value="Genomic_DNA"/>
</dbReference>
<evidence type="ECO:0000259" key="3">
    <source>
        <dbReference type="PROSITE" id="PS51462"/>
    </source>
</evidence>
<dbReference type="InterPro" id="IPR000086">
    <property type="entry name" value="NUDIX_hydrolase_dom"/>
</dbReference>
<dbReference type="PANTHER" id="PTHR11839:SF18">
    <property type="entry name" value="NUDIX HYDROLASE DOMAIN-CONTAINING PROTEIN"/>
    <property type="match status" value="1"/>
</dbReference>
<dbReference type="SUPFAM" id="SSF55811">
    <property type="entry name" value="Nudix"/>
    <property type="match status" value="1"/>
</dbReference>
<evidence type="ECO:0000256" key="1">
    <source>
        <dbReference type="ARBA" id="ARBA00001946"/>
    </source>
</evidence>
<comment type="cofactor">
    <cofactor evidence="1">
        <name>Mg(2+)</name>
        <dbReference type="ChEBI" id="CHEBI:18420"/>
    </cofactor>
</comment>